<organism evidence="2 3">
    <name type="scientific">Halovulum marinum</name>
    <dbReference type="NCBI Taxonomy" id="2662447"/>
    <lineage>
        <taxon>Bacteria</taxon>
        <taxon>Pseudomonadati</taxon>
        <taxon>Pseudomonadota</taxon>
        <taxon>Alphaproteobacteria</taxon>
        <taxon>Rhodobacterales</taxon>
        <taxon>Paracoccaceae</taxon>
        <taxon>Halovulum</taxon>
    </lineage>
</organism>
<dbReference type="InterPro" id="IPR011990">
    <property type="entry name" value="TPR-like_helical_dom_sf"/>
</dbReference>
<dbReference type="PANTHER" id="PTHR43081">
    <property type="entry name" value="ADENYLATE CYCLASE, TERMINAL-DIFFERENTIATION SPECIFIC-RELATED"/>
    <property type="match status" value="1"/>
</dbReference>
<reference evidence="2 3" key="1">
    <citation type="submission" date="2019-10" db="EMBL/GenBank/DDBJ databases">
        <title>Cognatihalovulum marinum gen. nov. sp. nov., a new member of the family Rhodobacteraceae isolated from deep seawater of the Northwest Indian Ocean.</title>
        <authorList>
            <person name="Ruan C."/>
            <person name="Wang J."/>
            <person name="Zheng X."/>
            <person name="Song L."/>
            <person name="Zhu Y."/>
            <person name="Huang Y."/>
            <person name="Lu Z."/>
            <person name="Du W."/>
            <person name="Huang L."/>
            <person name="Dai X."/>
        </authorList>
    </citation>
    <scope>NUCLEOTIDE SEQUENCE [LARGE SCALE GENOMIC DNA]</scope>
    <source>
        <strain evidence="2 3">2CG4</strain>
    </source>
</reference>
<dbReference type="PROSITE" id="PS50125">
    <property type="entry name" value="GUANYLATE_CYCLASE_2"/>
    <property type="match status" value="1"/>
</dbReference>
<dbReference type="InterPro" id="IPR001054">
    <property type="entry name" value="A/G_cyclase"/>
</dbReference>
<dbReference type="InterPro" id="IPR050697">
    <property type="entry name" value="Adenylyl/Guanylyl_Cyclase_3/4"/>
</dbReference>
<evidence type="ECO:0000313" key="3">
    <source>
        <dbReference type="Proteomes" id="UP000474957"/>
    </source>
</evidence>
<evidence type="ECO:0000313" key="2">
    <source>
        <dbReference type="EMBL" id="MSU91594.1"/>
    </source>
</evidence>
<dbReference type="CDD" id="cd07302">
    <property type="entry name" value="CHD"/>
    <property type="match status" value="1"/>
</dbReference>
<dbReference type="Gene3D" id="3.30.70.1230">
    <property type="entry name" value="Nucleotide cyclase"/>
    <property type="match status" value="1"/>
</dbReference>
<dbReference type="Proteomes" id="UP000474957">
    <property type="component" value="Unassembled WGS sequence"/>
</dbReference>
<accession>A0A6L5Z6C6</accession>
<dbReference type="Gene3D" id="1.25.40.10">
    <property type="entry name" value="Tetratricopeptide repeat domain"/>
    <property type="match status" value="1"/>
</dbReference>
<dbReference type="SUPFAM" id="SSF55073">
    <property type="entry name" value="Nucleotide cyclase"/>
    <property type="match status" value="1"/>
</dbReference>
<dbReference type="EMBL" id="WIND01000022">
    <property type="protein sequence ID" value="MSU91594.1"/>
    <property type="molecule type" value="Genomic_DNA"/>
</dbReference>
<dbReference type="RefSeq" id="WP_154448914.1">
    <property type="nucleotide sequence ID" value="NZ_WIND01000022.1"/>
</dbReference>
<gene>
    <name evidence="2" type="ORF">GE300_18605</name>
</gene>
<feature type="domain" description="Guanylate cyclase" evidence="1">
    <location>
        <begin position="15"/>
        <end position="131"/>
    </location>
</feature>
<dbReference type="GO" id="GO:0035556">
    <property type="term" value="P:intracellular signal transduction"/>
    <property type="evidence" value="ECO:0007669"/>
    <property type="project" value="InterPro"/>
</dbReference>
<proteinExistence type="predicted"/>
<keyword evidence="3" id="KW-1185">Reference proteome</keyword>
<dbReference type="AlphaFoldDB" id="A0A6L5Z6C6"/>
<dbReference type="SUPFAM" id="SSF48452">
    <property type="entry name" value="TPR-like"/>
    <property type="match status" value="1"/>
</dbReference>
<dbReference type="GO" id="GO:0004016">
    <property type="term" value="F:adenylate cyclase activity"/>
    <property type="evidence" value="ECO:0007669"/>
    <property type="project" value="UniProtKB-ARBA"/>
</dbReference>
<comment type="caution">
    <text evidence="2">The sequence shown here is derived from an EMBL/GenBank/DDBJ whole genome shotgun (WGS) entry which is preliminary data.</text>
</comment>
<dbReference type="InterPro" id="IPR029787">
    <property type="entry name" value="Nucleotide_cyclase"/>
</dbReference>
<sequence>MDVAIASHNARQLLCVVFADVAGYSALTSRDETGTHNLLRRFIDDVVEPETARFGGGIVRTLGDGILLSFLSASAAVEWSLSVQRRVVEGRTGKTARFPGLSIRVAVHICEVIRDGDDIYGDGVNITKRLQESIAPDGIIISEDLYHATRKSLKLEVRNLGFLTLKNIGDPIRAYEVLRPDSDGEGGLKRTQQELPSIAVLPMQNLGVDEEFKYFADGVVEDIIVSLSSLKELLVISRASTLAFGPGTTDPREVGRILDVRYALMGTLRRSATKIRLSVSLADTSTGEVIFSDRSEFNHSDLFETQDRIVEHIVSLIAPNVRASERVKALRKPPDNFTAYDLTLKALHMMTDLSKDSYDEAFRYLKAAMELDPEFAMPVAYAARWHCVYIGQGWDDVRERYVSAAREYASRAVNLDRQNALALAACGHVKSYLERDYDTALIFLDRAREMGPSQSVAWILSSGTLCYVGRAREAVEHAMHGLRLSPNDPDAFQYYDFICLAHYLSRDFDNAIKWGERSFAEKSDYTSNWRQMALSNAAAGRIERARFFGKKMIERQPDFTIDGYLRDYCPFRETADREMVADHLKLAGLN</sequence>
<name>A0A6L5Z6C6_9RHOB</name>
<dbReference type="GO" id="GO:0006171">
    <property type="term" value="P:cAMP biosynthetic process"/>
    <property type="evidence" value="ECO:0007669"/>
    <property type="project" value="TreeGrafter"/>
</dbReference>
<evidence type="ECO:0000259" key="1">
    <source>
        <dbReference type="PROSITE" id="PS50125"/>
    </source>
</evidence>
<dbReference type="PANTHER" id="PTHR43081:SF19">
    <property type="entry name" value="PH-SENSITIVE ADENYLATE CYCLASE RV1264"/>
    <property type="match status" value="1"/>
</dbReference>
<dbReference type="Gene3D" id="3.40.50.10610">
    <property type="entry name" value="ABC-type transport auxiliary lipoprotein component"/>
    <property type="match status" value="1"/>
</dbReference>
<protein>
    <recommendedName>
        <fullName evidence="1">Guanylate cyclase domain-containing protein</fullName>
    </recommendedName>
</protein>